<dbReference type="AlphaFoldDB" id="A0AAN8ENJ4"/>
<sequence length="730" mass="82322">MGPVRSRAKKAQRHNPLAGRPTGQHDKPAAKPQVHTGRYPGLLDKANSQLLRIGVDFGTDNSSAAFVVVDDKEDKILEHIDRIHSLHTLNEKIRFPTLAAFKTLESSPRRGQLVFAQDVLDGLYDGTIKVDNIVSYPKLGLIDDFSGIFDADKGALEKLQARHLRTLKNATRDFDSVVIRYPDGNVEQDVVLTAIDDIVVRCLKYFLSLIKVELRKKLQISQEQIEWVMSEKTEVGFAAPTFWKDSMLDSFLRLIQEAGWPTYCKIWSEPKCALSAYVAGNVADLSRKQRDEMKGRELDAVRIVIDIGGGSLDATTIRATEITDDTIKFACIAESSGSLCGGRLLNDNIENRIKKTIGLSINPVLQALGDAGDSKIDKQAFWQSFLYDKSRRNFDADKETYPVQYGGNNLPSAQYEYMTPRSVILTKADMVAVHDSHVKRTQEATHGQVVTTEVVLIGGVTRALYIVQKIKEHLAPQEDIIVTEVEDFEKPLVAIGCILSLGQPGIGRRFATKEAYGVPIAEAFDKGRHRRGNKWEDERTDMGEEARDLTDWIVKVGQRAELSSEVYDWSVSFLNDDDTPCKTDPRKNPKKTFPVTIEQDILSCAHRGYGTTDRLEYKNVPQIELRKKLRIQLSQEQCMSIHDNTDYTKRGFWRDSTNGNWFFTCPVRVILEWHDIRLTWRAEIPKCGDFEKNTSGVTGVWHKEVVFALIGDHGVRDGDAQNTSRMDIDY</sequence>
<protein>
    <submittedName>
        <fullName evidence="2">Uncharacterized protein</fullName>
    </submittedName>
</protein>
<dbReference type="EMBL" id="JAKLMC020000002">
    <property type="protein sequence ID" value="KAK5957640.1"/>
    <property type="molecule type" value="Genomic_DNA"/>
</dbReference>
<dbReference type="Gene3D" id="3.30.420.40">
    <property type="match status" value="2"/>
</dbReference>
<dbReference type="Gene3D" id="3.90.640.10">
    <property type="entry name" value="Actin, Chain A, domain 4"/>
    <property type="match status" value="1"/>
</dbReference>
<dbReference type="PANTHER" id="PTHR42749">
    <property type="entry name" value="CELL SHAPE-DETERMINING PROTEIN MREB"/>
    <property type="match status" value="1"/>
</dbReference>
<dbReference type="CDD" id="cd10170">
    <property type="entry name" value="ASKHA_NBD_HSP70"/>
    <property type="match status" value="1"/>
</dbReference>
<evidence type="ECO:0000313" key="2">
    <source>
        <dbReference type="EMBL" id="KAK5957640.1"/>
    </source>
</evidence>
<dbReference type="InterPro" id="IPR043129">
    <property type="entry name" value="ATPase_NBD"/>
</dbReference>
<keyword evidence="3" id="KW-1185">Reference proteome</keyword>
<feature type="compositionally biased region" description="Basic residues" evidence="1">
    <location>
        <begin position="1"/>
        <end position="13"/>
    </location>
</feature>
<dbReference type="Proteomes" id="UP001316803">
    <property type="component" value="Unassembled WGS sequence"/>
</dbReference>
<proteinExistence type="predicted"/>
<dbReference type="PANTHER" id="PTHR42749:SF1">
    <property type="entry name" value="CELL SHAPE-DETERMINING PROTEIN MREB"/>
    <property type="match status" value="1"/>
</dbReference>
<name>A0AAN8ENJ4_9EURO</name>
<evidence type="ECO:0000256" key="1">
    <source>
        <dbReference type="SAM" id="MobiDB-lite"/>
    </source>
</evidence>
<evidence type="ECO:0000313" key="3">
    <source>
        <dbReference type="Proteomes" id="UP001316803"/>
    </source>
</evidence>
<gene>
    <name evidence="2" type="ORF">OHC33_000828</name>
</gene>
<accession>A0AAN8ENJ4</accession>
<comment type="caution">
    <text evidence="2">The sequence shown here is derived from an EMBL/GenBank/DDBJ whole genome shotgun (WGS) entry which is preliminary data.</text>
</comment>
<feature type="region of interest" description="Disordered" evidence="1">
    <location>
        <begin position="1"/>
        <end position="39"/>
    </location>
</feature>
<dbReference type="SUPFAM" id="SSF53067">
    <property type="entry name" value="Actin-like ATPase domain"/>
    <property type="match status" value="1"/>
</dbReference>
<organism evidence="2 3">
    <name type="scientific">Knufia fluminis</name>
    <dbReference type="NCBI Taxonomy" id="191047"/>
    <lineage>
        <taxon>Eukaryota</taxon>
        <taxon>Fungi</taxon>
        <taxon>Dikarya</taxon>
        <taxon>Ascomycota</taxon>
        <taxon>Pezizomycotina</taxon>
        <taxon>Eurotiomycetes</taxon>
        <taxon>Chaetothyriomycetidae</taxon>
        <taxon>Chaetothyriales</taxon>
        <taxon>Trichomeriaceae</taxon>
        <taxon>Knufia</taxon>
    </lineage>
</organism>
<reference evidence="2 3" key="1">
    <citation type="submission" date="2022-12" db="EMBL/GenBank/DDBJ databases">
        <title>Genomic features and morphological characterization of a novel Knufia sp. strain isolated from spacecraft assembly facility.</title>
        <authorList>
            <person name="Teixeira M."/>
            <person name="Chander A.M."/>
            <person name="Stajich J.E."/>
            <person name="Venkateswaran K."/>
        </authorList>
    </citation>
    <scope>NUCLEOTIDE SEQUENCE [LARGE SCALE GENOMIC DNA]</scope>
    <source>
        <strain evidence="2 3">FJI-L2-BK-P2</strain>
    </source>
</reference>